<name>A0A7S0UUP6_9CHLO</name>
<protein>
    <submittedName>
        <fullName evidence="1">Uncharacterized protein</fullName>
    </submittedName>
</protein>
<dbReference type="AlphaFoldDB" id="A0A7S0UUP6"/>
<dbReference type="EMBL" id="HBFM01009560">
    <property type="protein sequence ID" value="CAD8769695.1"/>
    <property type="molecule type" value="Transcribed_RNA"/>
</dbReference>
<evidence type="ECO:0000313" key="1">
    <source>
        <dbReference type="EMBL" id="CAD8769695.1"/>
    </source>
</evidence>
<sequence length="114" mass="13104">MKLTNFVIISDCNPIIKQITQGDPSDRFRKLYPGISSIMRDFPSTFNKDCLMFKHGAHVQDAHDICGQILDEVSRSIQNAAKQFRERFKNSAPLPKLVNGEKKREIRDVTKIKK</sequence>
<reference evidence="1" key="1">
    <citation type="submission" date="2021-01" db="EMBL/GenBank/DDBJ databases">
        <authorList>
            <person name="Corre E."/>
            <person name="Pelletier E."/>
            <person name="Niang G."/>
            <person name="Scheremetjew M."/>
            <person name="Finn R."/>
            <person name="Kale V."/>
            <person name="Holt S."/>
            <person name="Cochrane G."/>
            <person name="Meng A."/>
            <person name="Brown T."/>
            <person name="Cohen L."/>
        </authorList>
    </citation>
    <scope>NUCLEOTIDE SEQUENCE</scope>
    <source>
        <strain evidence="1">SAG 63-3</strain>
    </source>
</reference>
<proteinExistence type="predicted"/>
<gene>
    <name evidence="1" type="ORF">PPAR00522_LOCUS6094</name>
</gene>
<accession>A0A7S0UUP6</accession>
<organism evidence="1">
    <name type="scientific">Polytomella parva</name>
    <dbReference type="NCBI Taxonomy" id="51329"/>
    <lineage>
        <taxon>Eukaryota</taxon>
        <taxon>Viridiplantae</taxon>
        <taxon>Chlorophyta</taxon>
        <taxon>core chlorophytes</taxon>
        <taxon>Chlorophyceae</taxon>
        <taxon>CS clade</taxon>
        <taxon>Chlamydomonadales</taxon>
        <taxon>Chlamydomonadaceae</taxon>
        <taxon>Polytomella</taxon>
    </lineage>
</organism>